<dbReference type="GO" id="GO:0009909">
    <property type="term" value="P:regulation of flower development"/>
    <property type="evidence" value="ECO:0007669"/>
    <property type="project" value="InterPro"/>
</dbReference>
<dbReference type="Pfam" id="PF06203">
    <property type="entry name" value="CCT"/>
    <property type="match status" value="1"/>
</dbReference>
<dbReference type="PROSITE" id="PS51017">
    <property type="entry name" value="CCT"/>
    <property type="match status" value="1"/>
</dbReference>
<protein>
    <recommendedName>
        <fullName evidence="4">CCT domain-containing protein</fullName>
    </recommendedName>
</protein>
<comment type="subcellular location">
    <subcellularLocation>
        <location evidence="1 3">Nucleus</location>
    </subcellularLocation>
</comment>
<dbReference type="AlphaFoldDB" id="A0A0E0K8X2"/>
<dbReference type="PANTHER" id="PTHR31319">
    <property type="entry name" value="ZINC FINGER PROTEIN CONSTANS-LIKE 4"/>
    <property type="match status" value="1"/>
</dbReference>
<reference evidence="5" key="2">
    <citation type="submission" date="2018-05" db="EMBL/GenBank/DDBJ databases">
        <title>OpunRS2 (Oryza punctata Reference Sequence Version 2).</title>
        <authorList>
            <person name="Zhang J."/>
            <person name="Kudrna D."/>
            <person name="Lee S."/>
            <person name="Talag J."/>
            <person name="Welchert J."/>
            <person name="Wing R.A."/>
        </authorList>
    </citation>
    <scope>NUCLEOTIDE SEQUENCE [LARGE SCALE GENOMIC DNA]</scope>
</reference>
<dbReference type="Proteomes" id="UP000026962">
    <property type="component" value="Chromosome 3"/>
</dbReference>
<dbReference type="eggNOG" id="ENOG502QRCA">
    <property type="taxonomic scope" value="Eukaryota"/>
</dbReference>
<dbReference type="InterPro" id="IPR010402">
    <property type="entry name" value="CCT_domain"/>
</dbReference>
<dbReference type="InterPro" id="IPR045281">
    <property type="entry name" value="CONSTANS-like"/>
</dbReference>
<name>A0A0E0K8X2_ORYPU</name>
<evidence type="ECO:0000256" key="1">
    <source>
        <dbReference type="ARBA" id="ARBA00004123"/>
    </source>
</evidence>
<dbReference type="PANTHER" id="PTHR31319:SF110">
    <property type="entry name" value="CCT MOTIF FAMILY PROTEIN"/>
    <property type="match status" value="1"/>
</dbReference>
<evidence type="ECO:0000256" key="3">
    <source>
        <dbReference type="PROSITE-ProRule" id="PRU00357"/>
    </source>
</evidence>
<evidence type="ECO:0000313" key="5">
    <source>
        <dbReference type="EnsemblPlants" id="OPUNC03G03810.1"/>
    </source>
</evidence>
<accession>A0A0E0K8X2</accession>
<dbReference type="EnsemblPlants" id="OPUNC03G03810.1">
    <property type="protein sequence ID" value="OPUNC03G03810.1"/>
    <property type="gene ID" value="OPUNC03G03810"/>
</dbReference>
<evidence type="ECO:0000256" key="2">
    <source>
        <dbReference type="ARBA" id="ARBA00023242"/>
    </source>
</evidence>
<organism evidence="5">
    <name type="scientific">Oryza punctata</name>
    <name type="common">Red rice</name>
    <dbReference type="NCBI Taxonomy" id="4537"/>
    <lineage>
        <taxon>Eukaryota</taxon>
        <taxon>Viridiplantae</taxon>
        <taxon>Streptophyta</taxon>
        <taxon>Embryophyta</taxon>
        <taxon>Tracheophyta</taxon>
        <taxon>Spermatophyta</taxon>
        <taxon>Magnoliopsida</taxon>
        <taxon>Liliopsida</taxon>
        <taxon>Poales</taxon>
        <taxon>Poaceae</taxon>
        <taxon>BOP clade</taxon>
        <taxon>Oryzoideae</taxon>
        <taxon>Oryzeae</taxon>
        <taxon>Oryzinae</taxon>
        <taxon>Oryza</taxon>
    </lineage>
</organism>
<keyword evidence="6" id="KW-1185">Reference proteome</keyword>
<dbReference type="GO" id="GO:0003700">
    <property type="term" value="F:DNA-binding transcription factor activity"/>
    <property type="evidence" value="ECO:0007669"/>
    <property type="project" value="TreeGrafter"/>
</dbReference>
<keyword evidence="2 3" id="KW-0539">Nucleus</keyword>
<dbReference type="Gramene" id="OPUNC03G03810.1">
    <property type="protein sequence ID" value="OPUNC03G03810.1"/>
    <property type="gene ID" value="OPUNC03G03810"/>
</dbReference>
<evidence type="ECO:0000313" key="6">
    <source>
        <dbReference type="Proteomes" id="UP000026962"/>
    </source>
</evidence>
<feature type="domain" description="CCT" evidence="4">
    <location>
        <begin position="354"/>
        <end position="396"/>
    </location>
</feature>
<proteinExistence type="predicted"/>
<dbReference type="GO" id="GO:0005634">
    <property type="term" value="C:nucleus"/>
    <property type="evidence" value="ECO:0007669"/>
    <property type="project" value="UniProtKB-SubCell"/>
</dbReference>
<dbReference type="OMA" id="FRSGRCD"/>
<sequence>MGAAAVAKAAGGGSGCNGGEGADRVATTSYATTTIDRLFLRRLFRSGRCDVGEGEKLCDGWLRARCGGGKVGEGLSSPIAAQILDFCDDGLGDDLFAAVATTSEQFAASSEDGSSSSTATPPLCSNSNDITAVADTAFSPLLSFDPTLSAFLEQQQNPDQDTKLLPSIDETFTAPAYYPAVTEATIEQFSQIMVPEHTDEPMPPMQTNRTATALMPLASGYDDECFTAALAGGYMGLDGTLYDQTGVMIQNCNVEAPQVGFFNHNSTSNNAMVMDLNNFGEYQRMMEGEGLSRTYSDTDSMHGAFNSAAEMQMGENNQHMVIGCNDSPLTLPSTEGSSLEDTPYKGVRLTAEQRKEKISRYIKKRNERNFSKKIKYACRKTLADSRPRVRGRFAKNDELCEATRTSSQDFEQYEHVVGMKGEDMLDSSNFLAHLSGMNPYSYKYNSTVESWI</sequence>
<reference evidence="5" key="1">
    <citation type="submission" date="2015-04" db="UniProtKB">
        <authorList>
            <consortium name="EnsemblPlants"/>
        </authorList>
    </citation>
    <scope>IDENTIFICATION</scope>
</reference>
<evidence type="ECO:0000259" key="4">
    <source>
        <dbReference type="PROSITE" id="PS51017"/>
    </source>
</evidence>
<dbReference type="HOGENOM" id="CLU_055725_0_0_1"/>